<dbReference type="InterPro" id="IPR015338">
    <property type="entry name" value="GT64_dom"/>
</dbReference>
<organism evidence="4 5">
    <name type="scientific">Physocladia obscura</name>
    <dbReference type="NCBI Taxonomy" id="109957"/>
    <lineage>
        <taxon>Eukaryota</taxon>
        <taxon>Fungi</taxon>
        <taxon>Fungi incertae sedis</taxon>
        <taxon>Chytridiomycota</taxon>
        <taxon>Chytridiomycota incertae sedis</taxon>
        <taxon>Chytridiomycetes</taxon>
        <taxon>Chytridiales</taxon>
        <taxon>Chytriomycetaceae</taxon>
        <taxon>Physocladia</taxon>
    </lineage>
</organism>
<dbReference type="GO" id="GO:0016757">
    <property type="term" value="F:glycosyltransferase activity"/>
    <property type="evidence" value="ECO:0007669"/>
    <property type="project" value="InterPro"/>
</dbReference>
<dbReference type="Proteomes" id="UP001211907">
    <property type="component" value="Unassembled WGS sequence"/>
</dbReference>
<dbReference type="InterPro" id="IPR029044">
    <property type="entry name" value="Nucleotide-diphossugar_trans"/>
</dbReference>
<dbReference type="Pfam" id="PF09258">
    <property type="entry name" value="Glyco_transf_64"/>
    <property type="match status" value="2"/>
</dbReference>
<evidence type="ECO:0000256" key="1">
    <source>
        <dbReference type="ARBA" id="ARBA00022679"/>
    </source>
</evidence>
<accession>A0AAD5T6A6</accession>
<evidence type="ECO:0000259" key="3">
    <source>
        <dbReference type="Pfam" id="PF09258"/>
    </source>
</evidence>
<dbReference type="SUPFAM" id="SSF53448">
    <property type="entry name" value="Nucleotide-diphospho-sugar transferases"/>
    <property type="match status" value="2"/>
</dbReference>
<keyword evidence="2" id="KW-1015">Disulfide bond</keyword>
<keyword evidence="5" id="KW-1185">Reference proteome</keyword>
<evidence type="ECO:0000313" key="5">
    <source>
        <dbReference type="Proteomes" id="UP001211907"/>
    </source>
</evidence>
<dbReference type="PANTHER" id="PTHR33604">
    <property type="entry name" value="OSJNBA0004B13.7 PROTEIN"/>
    <property type="match status" value="1"/>
</dbReference>
<protein>
    <recommendedName>
        <fullName evidence="3">Glycosyl transferase 64 domain-containing protein</fullName>
    </recommendedName>
</protein>
<dbReference type="GO" id="GO:0016020">
    <property type="term" value="C:membrane"/>
    <property type="evidence" value="ECO:0007669"/>
    <property type="project" value="InterPro"/>
</dbReference>
<dbReference type="EMBL" id="JADGJH010000219">
    <property type="protein sequence ID" value="KAJ3133405.1"/>
    <property type="molecule type" value="Genomic_DNA"/>
</dbReference>
<feature type="domain" description="Glycosyl transferase 64" evidence="3">
    <location>
        <begin position="239"/>
        <end position="493"/>
    </location>
</feature>
<proteinExistence type="predicted"/>
<dbReference type="PANTHER" id="PTHR33604:SF3">
    <property type="entry name" value="OSJNBA0004B13.7 PROTEIN"/>
    <property type="match status" value="1"/>
</dbReference>
<name>A0AAD5T6A6_9FUNG</name>
<sequence length="1499" mass="172675">MNAWEANSDTEFAIFLDSNTRVSPHFLEYVEQMTVAYLLNNASASSIMGISLHNVQFDQAHEVNWDSPSPPNKPYLLQFPQTHGMVVAPAAWRSFRKWFKSLPSNVNPLIPNSMTNRWNSRDSCKKYLVKFMYLHGIVMVNANFPNGFSLITRQGKKPDLSATRSEAGATLLNLGDFSMEFGEELFKMRMNDGRREVLNFGNNLPSLENLPVFNVYFQPVNSVQDLKNPVGFESFDKCTLLLNTYDRVVTLVNRVYHYETFPYLDRIIIVWNHQTIKPPFKISQKLFRPNSSMKNSKQKNAKIIASGVIAPEYEFLIPVHVLEQSNSSLNNRYVPFKEIKTDCVISMDDDFDYPQSHLAYSVSLFQGAFFNHAIGFRHMGRSHVYGPTGALEYSTNITNGISMVLPTGLIFHRKYLDMYTYSLPQHARDIVDSKTNGEDILFNLMVANATGSCPVVVNKVSQGIVMKGLWHKPKHFEARSLCLSRVVNEVFGGVNPLRFSKKYFEGLDSLPWNHVCIIGNAQHESDAIRSHKMWDDNFVSLWFVWGGSLTTPKNKLPRRIQLIKIEEKKSWAEGIEYLLNLVQQQFHCEYIFTHDDDLQFYTTNETDTRSLYHILTDLLLKYQPMIFGFPWSVGDSTIDGMKELAEIYRGTEVSPLTGFDSGMILYHKSIVEFFIPYTPRGEGGFNGHWSLCAHFITLFAPNIFHGAALRVNAIGYTNLISFDNVPEDERKPTKVSKNGLIVHAESRHPYEYHMNQPFRTFLSNGMLNRQQRWGRDMLAADLLWEVEFPEHKFLSVQELQTNLNFHRKTEKWTVLERIIKFYDIHHPVLSKNFWIRKSFTDTEIENFLVIWQKRGEDFSFIIHVFTLNRKKSLNILWASINKANRINRSVSIHIHLDTVESDNNAPFFFYIQYLQSLVSIHGPVVVSVNSKHKGLRQSIMDVWTPTSSHEYAIFLEDDISVSRHFLEFAEQMVSRYLQPRGASGYSPKCIGISLYNLKYDEVNGQEWNPSTNSNFSPYLLQHPQSWGAVYAADGWNDFKKWFLAQSPSLDPLIPNSLTNRWPKSRSWKKYLIRYMYIKGKVLLYPNFPSRLSFTTNRLEIGTNDKINGQERSMMLERFNIPLLELELLNSNTKNLQLDEPALTFFKKISVLRNGSMRLDLTSQFVTPRNEHVKKRVLDDSHGIIQSLLPDTFLSKSDHLLPMNQLQVFNAHFKPAISIQTLTERITPTSFDKCTFLLNVNNETSAHLKNALQHYQSSFQLDSIFVIWNRDGKPPTIKAPKKNARKTKKKVAYDYNIPIEFIVPKILSPNNKYLTDSRISSDCILVADSVNLISLDQLHYAISLFQGHFFRNLIGFKQFGYLHSNSAGWKYISGQSERISVVESAIVLHRKYLSLYSSSAGRHIVDEMNACDDILMNMLVANKTEMGPVVITDNTNDKRNEESVVKNKCLEVLSSHLFGKMPLKTTKKFFVAPKPILNRSIKVIEYPEDVTPALKHIQFE</sequence>
<dbReference type="Gene3D" id="3.90.550.10">
    <property type="entry name" value="Spore Coat Polysaccharide Biosynthesis Protein SpsA, Chain A"/>
    <property type="match status" value="4"/>
</dbReference>
<keyword evidence="1" id="KW-0808">Transferase</keyword>
<comment type="caution">
    <text evidence="4">The sequence shown here is derived from an EMBL/GenBank/DDBJ whole genome shotgun (WGS) entry which is preliminary data.</text>
</comment>
<feature type="domain" description="Glycosyl transferase 64" evidence="3">
    <location>
        <begin position="1234"/>
        <end position="1466"/>
    </location>
</feature>
<reference evidence="4" key="1">
    <citation type="submission" date="2020-05" db="EMBL/GenBank/DDBJ databases">
        <title>Phylogenomic resolution of chytrid fungi.</title>
        <authorList>
            <person name="Stajich J.E."/>
            <person name="Amses K."/>
            <person name="Simmons R."/>
            <person name="Seto K."/>
            <person name="Myers J."/>
            <person name="Bonds A."/>
            <person name="Quandt C.A."/>
            <person name="Barry K."/>
            <person name="Liu P."/>
            <person name="Grigoriev I."/>
            <person name="Longcore J.E."/>
            <person name="James T.Y."/>
        </authorList>
    </citation>
    <scope>NUCLEOTIDE SEQUENCE</scope>
    <source>
        <strain evidence="4">JEL0513</strain>
    </source>
</reference>
<evidence type="ECO:0000313" key="4">
    <source>
        <dbReference type="EMBL" id="KAJ3133405.1"/>
    </source>
</evidence>
<evidence type="ECO:0000256" key="2">
    <source>
        <dbReference type="ARBA" id="ARBA00023157"/>
    </source>
</evidence>
<gene>
    <name evidence="4" type="ORF">HK100_004433</name>
</gene>